<gene>
    <name evidence="1" type="ORF">CBP76_07080</name>
</gene>
<dbReference type="RefSeq" id="WP_102196237.1">
    <property type="nucleotide sequence ID" value="NZ_NIPR01000022.1"/>
</dbReference>
<organism evidence="1 2">
    <name type="scientific">Companilactobacillus nuruki</name>
    <dbReference type="NCBI Taxonomy" id="1993540"/>
    <lineage>
        <taxon>Bacteria</taxon>
        <taxon>Bacillati</taxon>
        <taxon>Bacillota</taxon>
        <taxon>Bacilli</taxon>
        <taxon>Lactobacillales</taxon>
        <taxon>Lactobacillaceae</taxon>
        <taxon>Companilactobacillus</taxon>
    </lineage>
</organism>
<comment type="caution">
    <text evidence="1">The sequence shown here is derived from an EMBL/GenBank/DDBJ whole genome shotgun (WGS) entry which is preliminary data.</text>
</comment>
<reference evidence="1 2" key="1">
    <citation type="submission" date="2017-05" db="EMBL/GenBank/DDBJ databases">
        <title>Lactobacillus nurukis nov., sp. nov., isolated from nuruk.</title>
        <authorList>
            <person name="Kim S.-J."/>
        </authorList>
    </citation>
    <scope>NUCLEOTIDE SEQUENCE [LARGE SCALE GENOMIC DNA]</scope>
    <source>
        <strain evidence="1 2">SYF10-1a</strain>
    </source>
</reference>
<dbReference type="Proteomes" id="UP000235649">
    <property type="component" value="Unassembled WGS sequence"/>
</dbReference>
<evidence type="ECO:0000313" key="2">
    <source>
        <dbReference type="Proteomes" id="UP000235649"/>
    </source>
</evidence>
<dbReference type="OrthoDB" id="2297727at2"/>
<evidence type="ECO:0000313" key="1">
    <source>
        <dbReference type="EMBL" id="PMD70248.1"/>
    </source>
</evidence>
<proteinExistence type="predicted"/>
<name>A0A2N7ATY9_9LACO</name>
<dbReference type="AlphaFoldDB" id="A0A2N7ATY9"/>
<keyword evidence="2" id="KW-1185">Reference proteome</keyword>
<dbReference type="EMBL" id="NIPR01000022">
    <property type="protein sequence ID" value="PMD70248.1"/>
    <property type="molecule type" value="Genomic_DNA"/>
</dbReference>
<protein>
    <submittedName>
        <fullName evidence="1">Uncharacterized protein</fullName>
    </submittedName>
</protein>
<sequence length="89" mass="9770">MSDLTRVAKLQTLTPIGIKYRNSSGTYVKVPFDKTDNYLDASLAFLTADSAKTVIQNQISTLDTNDKIEDATVSDKITALTNTLQVDNK</sequence>
<accession>A0A2N7ATY9</accession>